<feature type="compositionally biased region" description="Polar residues" evidence="1">
    <location>
        <begin position="352"/>
        <end position="361"/>
    </location>
</feature>
<reference evidence="2" key="1">
    <citation type="submission" date="2020-11" db="EMBL/GenBank/DDBJ databases">
        <authorList>
            <consortium name="DOE Joint Genome Institute"/>
            <person name="Ahrendt S."/>
            <person name="Riley R."/>
            <person name="Andreopoulos W."/>
            <person name="Labutti K."/>
            <person name="Pangilinan J."/>
            <person name="Ruiz-Duenas F.J."/>
            <person name="Barrasa J.M."/>
            <person name="Sanchez-Garcia M."/>
            <person name="Camarero S."/>
            <person name="Miyauchi S."/>
            <person name="Serrano A."/>
            <person name="Linde D."/>
            <person name="Babiker R."/>
            <person name="Drula E."/>
            <person name="Ayuso-Fernandez I."/>
            <person name="Pacheco R."/>
            <person name="Padilla G."/>
            <person name="Ferreira P."/>
            <person name="Barriuso J."/>
            <person name="Kellner H."/>
            <person name="Castanera R."/>
            <person name="Alfaro M."/>
            <person name="Ramirez L."/>
            <person name="Pisabarro A.G."/>
            <person name="Kuo A."/>
            <person name="Tritt A."/>
            <person name="Lipzen A."/>
            <person name="He G."/>
            <person name="Yan M."/>
            <person name="Ng V."/>
            <person name="Cullen D."/>
            <person name="Martin F."/>
            <person name="Rosso M.-N."/>
            <person name="Henrissat B."/>
            <person name="Hibbett D."/>
            <person name="Martinez A.T."/>
            <person name="Grigoriev I.V."/>
        </authorList>
    </citation>
    <scope>NUCLEOTIDE SEQUENCE</scope>
    <source>
        <strain evidence="2">MF-IS2</strain>
    </source>
</reference>
<feature type="region of interest" description="Disordered" evidence="1">
    <location>
        <begin position="62"/>
        <end position="95"/>
    </location>
</feature>
<feature type="compositionally biased region" description="Basic and acidic residues" evidence="1">
    <location>
        <begin position="624"/>
        <end position="644"/>
    </location>
</feature>
<keyword evidence="3" id="KW-1185">Reference proteome</keyword>
<accession>A0A9P5X5Y0</accession>
<feature type="region of interest" description="Disordered" evidence="1">
    <location>
        <begin position="901"/>
        <end position="1148"/>
    </location>
</feature>
<dbReference type="AlphaFoldDB" id="A0A9P5X5Y0"/>
<feature type="compositionally biased region" description="Gly residues" evidence="1">
    <location>
        <begin position="1097"/>
        <end position="1111"/>
    </location>
</feature>
<feature type="compositionally biased region" description="Low complexity" evidence="1">
    <location>
        <begin position="1139"/>
        <end position="1148"/>
    </location>
</feature>
<feature type="compositionally biased region" description="Low complexity" evidence="1">
    <location>
        <begin position="650"/>
        <end position="672"/>
    </location>
</feature>
<evidence type="ECO:0000256" key="1">
    <source>
        <dbReference type="SAM" id="MobiDB-lite"/>
    </source>
</evidence>
<evidence type="ECO:0008006" key="4">
    <source>
        <dbReference type="Google" id="ProtNLM"/>
    </source>
</evidence>
<proteinExistence type="predicted"/>
<feature type="compositionally biased region" description="Low complexity" evidence="1">
    <location>
        <begin position="788"/>
        <end position="822"/>
    </location>
</feature>
<evidence type="ECO:0000313" key="3">
    <source>
        <dbReference type="Proteomes" id="UP000807342"/>
    </source>
</evidence>
<feature type="region of interest" description="Disordered" evidence="1">
    <location>
        <begin position="330"/>
        <end position="391"/>
    </location>
</feature>
<feature type="compositionally biased region" description="Polar residues" evidence="1">
    <location>
        <begin position="708"/>
        <end position="717"/>
    </location>
</feature>
<dbReference type="Proteomes" id="UP000807342">
    <property type="component" value="Unassembled WGS sequence"/>
</dbReference>
<protein>
    <recommendedName>
        <fullName evidence="4">SAP domain-containing protein</fullName>
    </recommendedName>
</protein>
<sequence>MSQTTKILFNSPALHSLKRDQLVKLCKIHSIKANGKNVDLIQRLRQHALTLPKDDPLSIAARSETDSIDLKPLSTSSDTSQDESDLSRPQMTRPSEQWEIVMESIQEVEETASSQGTLSSLRTIGTTYSSGEFGTANSKASTVSSSIKALATSLGLKRTYKSGGSTSSKASAATQQELDELTQNSIPYSAVQPATPPLNDNFTFDPTTAPHTRMSFAANGDPLPGCSLRPGEPAPTDARLSLGLGLTAPAASVEQQPTTTIRLVSNQPRATTPSSSQPIAFQTPKLKPFATTFDLVMTPSVNAKANNQDGGAAFWAPDVQFQSLYPTLTADDLPPALPPSPIKSSADKDTNAAGSTNTNTLAVPAEATTRAKSPSPDPFIFGSPLPQHSVSNTQFRTAASSVLEEMNKRLLSSGVEGLGTDIVNKLQPGAHTQEEIERMQREVKPLPMGRLSGAGGRGELTQKFDDAHRAEFAKMEGIDGLVKRKGAEKAAPALEGHQPQHVVGKKRKSSALGDAPRRPTTGPGAMPVGGRTSGTTRVISNGRRAKALPGAFGEDEDEEEILEENGEEVDRGGKRVRMDPDVLADGDANTTAAKGNAKEKVEDAMDVDNEDHEAGLGEGEEEKESQSQRDREREVIKRKLDISRAKRRSSAGGAVAAASAARRSSRVSGVRGPATPKPKPRFGFLTSAKNLVASVWNRGKAAQPAAKPTTSTPTYNKGSEMADTKSSLLKKKGATPSFAPTKSSVASGTPMGAGSTSSRLSVSQEQNTAKSVMARSRSPIPPSFGTATSRVSSTRMSSVGGSKVTRTSATSSGSNGVSSIGTRLSAASNTGSGEVGSLGAKTHLHSHSHTSSITSRLLAPTASSLAKTRNTAAASSVPLSPTMAGPALGHKKKPSLLGAITNSPKLQGIPRRGAVLSPRTSSRSGSALPLWSPKSQENRNRNVTPGKIFSKPLVAPGTSGIPVLSSQKKPEEGSEDVSMADVSAENGEKPPAIAAVTPGTVTRQRTITRKPRISRSKVIARLASQRAAASSSSRTVSSSSAGAGSSSASKLLALPATPASRPSAAVAGTHASARMHGKRTRSSLGARPGRASFAGPGVLGSGSALGSGGGARGDRERSVLASAKKRVRQSEYARRRSRVSGSVSGFDD</sequence>
<gene>
    <name evidence="2" type="ORF">P691DRAFT_805696</name>
</gene>
<feature type="compositionally biased region" description="Polar residues" evidence="1">
    <location>
        <begin position="754"/>
        <end position="770"/>
    </location>
</feature>
<feature type="compositionally biased region" description="Low complexity" evidence="1">
    <location>
        <begin position="1020"/>
        <end position="1060"/>
    </location>
</feature>
<dbReference type="OrthoDB" id="5964929at2759"/>
<name>A0A9P5X5Y0_9AGAR</name>
<feature type="compositionally biased region" description="Basic residues" evidence="1">
    <location>
        <begin position="1006"/>
        <end position="1015"/>
    </location>
</feature>
<dbReference type="EMBL" id="MU151302">
    <property type="protein sequence ID" value="KAF9445428.1"/>
    <property type="molecule type" value="Genomic_DNA"/>
</dbReference>
<evidence type="ECO:0000313" key="2">
    <source>
        <dbReference type="EMBL" id="KAF9445428.1"/>
    </source>
</evidence>
<feature type="region of interest" description="Disordered" evidence="1">
    <location>
        <begin position="548"/>
        <end position="685"/>
    </location>
</feature>
<feature type="region of interest" description="Disordered" evidence="1">
    <location>
        <begin position="698"/>
        <end position="856"/>
    </location>
</feature>
<feature type="region of interest" description="Disordered" evidence="1">
    <location>
        <begin position="488"/>
        <end position="536"/>
    </location>
</feature>
<feature type="compositionally biased region" description="Acidic residues" evidence="1">
    <location>
        <begin position="553"/>
        <end position="567"/>
    </location>
</feature>
<feature type="compositionally biased region" description="Basic and acidic residues" evidence="1">
    <location>
        <begin position="568"/>
        <end position="580"/>
    </location>
</feature>
<comment type="caution">
    <text evidence="2">The sequence shown here is derived from an EMBL/GenBank/DDBJ whole genome shotgun (WGS) entry which is preliminary data.</text>
</comment>
<feature type="compositionally biased region" description="Polar residues" evidence="1">
    <location>
        <begin position="738"/>
        <end position="747"/>
    </location>
</feature>
<organism evidence="2 3">
    <name type="scientific">Macrolepiota fuliginosa MF-IS2</name>
    <dbReference type="NCBI Taxonomy" id="1400762"/>
    <lineage>
        <taxon>Eukaryota</taxon>
        <taxon>Fungi</taxon>
        <taxon>Dikarya</taxon>
        <taxon>Basidiomycota</taxon>
        <taxon>Agaricomycotina</taxon>
        <taxon>Agaricomycetes</taxon>
        <taxon>Agaricomycetidae</taxon>
        <taxon>Agaricales</taxon>
        <taxon>Agaricineae</taxon>
        <taxon>Agaricaceae</taxon>
        <taxon>Macrolepiota</taxon>
    </lineage>
</organism>